<dbReference type="EMBL" id="BARW01039547">
    <property type="protein sequence ID" value="GAJ21172.1"/>
    <property type="molecule type" value="Genomic_DNA"/>
</dbReference>
<reference evidence="1" key="1">
    <citation type="journal article" date="2014" name="Front. Microbiol.">
        <title>High frequency of phylogenetically diverse reductive dehalogenase-homologous genes in deep subseafloor sedimentary metagenomes.</title>
        <authorList>
            <person name="Kawai M."/>
            <person name="Futagami T."/>
            <person name="Toyoda A."/>
            <person name="Takaki Y."/>
            <person name="Nishi S."/>
            <person name="Hori S."/>
            <person name="Arai W."/>
            <person name="Tsubouchi T."/>
            <person name="Morono Y."/>
            <person name="Uchiyama I."/>
            <person name="Ito T."/>
            <person name="Fujiyama A."/>
            <person name="Inagaki F."/>
            <person name="Takami H."/>
        </authorList>
    </citation>
    <scope>NUCLEOTIDE SEQUENCE</scope>
    <source>
        <strain evidence="1">Expedition CK06-06</strain>
    </source>
</reference>
<proteinExistence type="predicted"/>
<feature type="non-terminal residue" evidence="1">
    <location>
        <position position="57"/>
    </location>
</feature>
<accession>X1VN65</accession>
<name>X1VN65_9ZZZZ</name>
<dbReference type="AlphaFoldDB" id="X1VN65"/>
<sequence length="57" mass="6450">MYYYKKVENGEIVSVEAKSLDAISPSFVKATKEEYNAFIASLPEPEPIPPTPDEFRL</sequence>
<gene>
    <name evidence="1" type="ORF">S12H4_60192</name>
</gene>
<evidence type="ECO:0000313" key="1">
    <source>
        <dbReference type="EMBL" id="GAJ21172.1"/>
    </source>
</evidence>
<comment type="caution">
    <text evidence="1">The sequence shown here is derived from an EMBL/GenBank/DDBJ whole genome shotgun (WGS) entry which is preliminary data.</text>
</comment>
<protein>
    <submittedName>
        <fullName evidence="1">Uncharacterized protein</fullName>
    </submittedName>
</protein>
<organism evidence="1">
    <name type="scientific">marine sediment metagenome</name>
    <dbReference type="NCBI Taxonomy" id="412755"/>
    <lineage>
        <taxon>unclassified sequences</taxon>
        <taxon>metagenomes</taxon>
        <taxon>ecological metagenomes</taxon>
    </lineage>
</organism>